<proteinExistence type="predicted"/>
<dbReference type="AlphaFoldDB" id="A0A8H3L6L1"/>
<organism evidence="1 2">
    <name type="scientific">Rhizophagus clarus</name>
    <dbReference type="NCBI Taxonomy" id="94130"/>
    <lineage>
        <taxon>Eukaryota</taxon>
        <taxon>Fungi</taxon>
        <taxon>Fungi incertae sedis</taxon>
        <taxon>Mucoromycota</taxon>
        <taxon>Glomeromycotina</taxon>
        <taxon>Glomeromycetes</taxon>
        <taxon>Glomerales</taxon>
        <taxon>Glomeraceae</taxon>
        <taxon>Rhizophagus</taxon>
    </lineage>
</organism>
<name>A0A8H3L6L1_9GLOM</name>
<protein>
    <submittedName>
        <fullName evidence="1">Uncharacterized protein</fullName>
    </submittedName>
</protein>
<reference evidence="1" key="1">
    <citation type="submission" date="2019-10" db="EMBL/GenBank/DDBJ databases">
        <title>Conservation and host-specific expression of non-tandemly repeated heterogenous ribosome RNA gene in arbuscular mycorrhizal fungi.</title>
        <authorList>
            <person name="Maeda T."/>
            <person name="Kobayashi Y."/>
            <person name="Nakagawa T."/>
            <person name="Ezawa T."/>
            <person name="Yamaguchi K."/>
            <person name="Bino T."/>
            <person name="Nishimoto Y."/>
            <person name="Shigenobu S."/>
            <person name="Kawaguchi M."/>
        </authorList>
    </citation>
    <scope>NUCLEOTIDE SEQUENCE</scope>
    <source>
        <strain evidence="1">HR1</strain>
    </source>
</reference>
<comment type="caution">
    <text evidence="1">The sequence shown here is derived from an EMBL/GenBank/DDBJ whole genome shotgun (WGS) entry which is preliminary data.</text>
</comment>
<evidence type="ECO:0000313" key="1">
    <source>
        <dbReference type="EMBL" id="GES80099.1"/>
    </source>
</evidence>
<accession>A0A8H3L6L1</accession>
<gene>
    <name evidence="1" type="ORF">RCL2_000739500</name>
</gene>
<sequence>MKLSLSCLIRSENLDYSFLVEISHIKSFDFDIISSRLAVNDHNSLTVQKLIGKKVILKFSSEDDIRTNIDFRMEIIHIIIKPTATDALKIKGLSRLEEQIGKKEDGLSHEGLGLTNVKLSRDYLMT</sequence>
<evidence type="ECO:0000313" key="2">
    <source>
        <dbReference type="Proteomes" id="UP000615446"/>
    </source>
</evidence>
<dbReference type="EMBL" id="BLAL01000047">
    <property type="protein sequence ID" value="GES80099.1"/>
    <property type="molecule type" value="Genomic_DNA"/>
</dbReference>
<dbReference type="Proteomes" id="UP000615446">
    <property type="component" value="Unassembled WGS sequence"/>
</dbReference>